<evidence type="ECO:0000313" key="2">
    <source>
        <dbReference type="EMBL" id="ATD66300.1"/>
    </source>
</evidence>
<feature type="transmembrane region" description="Helical" evidence="1">
    <location>
        <begin position="173"/>
        <end position="192"/>
    </location>
</feature>
<evidence type="ECO:0000256" key="1">
    <source>
        <dbReference type="SAM" id="Phobius"/>
    </source>
</evidence>
<protein>
    <submittedName>
        <fullName evidence="2">Uncharacterized protein</fullName>
    </submittedName>
</protein>
<keyword evidence="1" id="KW-1133">Transmembrane helix</keyword>
<dbReference type="EMBL" id="CP023406">
    <property type="protein sequence ID" value="ATD66300.1"/>
    <property type="molecule type" value="Genomic_DNA"/>
</dbReference>
<proteinExistence type="predicted"/>
<dbReference type="RefSeq" id="WP_096296630.1">
    <property type="nucleotide sequence ID" value="NZ_CP023406.1"/>
</dbReference>
<dbReference type="KEGG" id="lum:CNR27_01600"/>
<dbReference type="AlphaFoldDB" id="A0A290XB03"/>
<sequence>MAAASDRPATAPPAQAPVQANPAALAQGASLLAAVPLAATVAQAPVVQQLAGNPQAQAPGNPVAGAAALDAGGAARVELTGAGTFTAEGPGLRRRERMKAGAHVLGQWMLAAAQGRLHLVRPFDADTPREVAKAFQWLFWVLAIVAYGCLGLVLVSFLLSLGELPSAPVMRRWTGEFALSGLFAAVGAWWLGRQLTRAQRPRPDPIRR</sequence>
<accession>A0A290XB03</accession>
<dbReference type="OrthoDB" id="5976222at2"/>
<keyword evidence="1" id="KW-0472">Membrane</keyword>
<evidence type="ECO:0000313" key="3">
    <source>
        <dbReference type="Proteomes" id="UP000218968"/>
    </source>
</evidence>
<reference evidence="3" key="1">
    <citation type="submission" date="2017-09" db="EMBL/GenBank/DDBJ databases">
        <title>Luteimonas liuhanmingii sp.nov., isolated from the intestinal contents of Tibetan Plateau Pika in Yushu, Qinghai Province, China.</title>
        <authorList>
            <person name="Gui Z."/>
        </authorList>
    </citation>
    <scope>NUCLEOTIDE SEQUENCE [LARGE SCALE GENOMIC DNA]</scope>
    <source>
        <strain evidence="3">100111</strain>
    </source>
</reference>
<dbReference type="Proteomes" id="UP000218968">
    <property type="component" value="Chromosome"/>
</dbReference>
<name>A0A290XB03_9GAMM</name>
<gene>
    <name evidence="2" type="ORF">CNR27_01600</name>
</gene>
<feature type="transmembrane region" description="Helical" evidence="1">
    <location>
        <begin position="137"/>
        <end position="161"/>
    </location>
</feature>
<keyword evidence="3" id="KW-1185">Reference proteome</keyword>
<keyword evidence="1" id="KW-0812">Transmembrane</keyword>
<organism evidence="2 3">
    <name type="scientific">Luteimonas chenhongjianii</name>
    <dbReference type="NCBI Taxonomy" id="2006110"/>
    <lineage>
        <taxon>Bacteria</taxon>
        <taxon>Pseudomonadati</taxon>
        <taxon>Pseudomonadota</taxon>
        <taxon>Gammaproteobacteria</taxon>
        <taxon>Lysobacterales</taxon>
        <taxon>Lysobacteraceae</taxon>
        <taxon>Luteimonas</taxon>
    </lineage>
</organism>